<dbReference type="SUPFAM" id="SSF52980">
    <property type="entry name" value="Restriction endonuclease-like"/>
    <property type="match status" value="1"/>
</dbReference>
<dbReference type="Gene3D" id="3.40.1350.10">
    <property type="match status" value="1"/>
</dbReference>
<dbReference type="InterPro" id="IPR003509">
    <property type="entry name" value="UPF0102_YraN-like"/>
</dbReference>
<name>A0A6A7W8P5_9BACT</name>
<dbReference type="AlphaFoldDB" id="A0A6A7W8P5"/>
<reference evidence="3 4" key="1">
    <citation type="submission" date="2019-09" db="EMBL/GenBank/DDBJ databases">
        <title>Distinct polysaccharide growth profiles of human intestinal Prevotella copri isolates.</title>
        <authorList>
            <person name="Fehlner-Peach H."/>
            <person name="Magnabosco C."/>
            <person name="Raghavan V."/>
            <person name="Scher J.U."/>
            <person name="Tett A."/>
            <person name="Cox L.M."/>
            <person name="Gottsegen C."/>
            <person name="Watters A."/>
            <person name="Wiltshire- Gordon J.D."/>
            <person name="Segata N."/>
            <person name="Bonneau R."/>
            <person name="Littman D.R."/>
        </authorList>
    </citation>
    <scope>NUCLEOTIDE SEQUENCE [LARGE SCALE GENOMIC DNA]</scope>
    <source>
        <strain evidence="4">iAQ1173</strain>
    </source>
</reference>
<evidence type="ECO:0000256" key="1">
    <source>
        <dbReference type="ARBA" id="ARBA00006738"/>
    </source>
</evidence>
<dbReference type="InterPro" id="IPR011335">
    <property type="entry name" value="Restrct_endonuc-II-like"/>
</dbReference>
<sequence length="125" mass="13980">MAEHNDLGKWGEAEASRYLESKGYAILDRDWHFGKRDLDIVALSEDACTMVVVEVKTRASDDMRAPEEAVDIRKMRNLAVAANAYVKGHAVAQELRFDIISIVGSPSKIERIDHLVDAFNPLLVL</sequence>
<dbReference type="PANTHER" id="PTHR34039:SF1">
    <property type="entry name" value="UPF0102 PROTEIN YRAN"/>
    <property type="match status" value="1"/>
</dbReference>
<dbReference type="GO" id="GO:0003676">
    <property type="term" value="F:nucleic acid binding"/>
    <property type="evidence" value="ECO:0007669"/>
    <property type="project" value="InterPro"/>
</dbReference>
<protein>
    <recommendedName>
        <fullName evidence="2">UPF0102 protein F7D20_01750</fullName>
    </recommendedName>
</protein>
<evidence type="ECO:0000313" key="4">
    <source>
        <dbReference type="Proteomes" id="UP000384372"/>
    </source>
</evidence>
<dbReference type="EMBL" id="VZAD01000018">
    <property type="protein sequence ID" value="MQP10708.1"/>
    <property type="molecule type" value="Genomic_DNA"/>
</dbReference>
<dbReference type="Proteomes" id="UP000384372">
    <property type="component" value="Unassembled WGS sequence"/>
</dbReference>
<evidence type="ECO:0000313" key="3">
    <source>
        <dbReference type="EMBL" id="MQP10708.1"/>
    </source>
</evidence>
<organism evidence="3 4">
    <name type="scientific">Segatella copri</name>
    <dbReference type="NCBI Taxonomy" id="165179"/>
    <lineage>
        <taxon>Bacteria</taxon>
        <taxon>Pseudomonadati</taxon>
        <taxon>Bacteroidota</taxon>
        <taxon>Bacteroidia</taxon>
        <taxon>Bacteroidales</taxon>
        <taxon>Prevotellaceae</taxon>
        <taxon>Segatella</taxon>
    </lineage>
</organism>
<dbReference type="OrthoDB" id="9802516at2"/>
<evidence type="ECO:0000256" key="2">
    <source>
        <dbReference type="HAMAP-Rule" id="MF_00048"/>
    </source>
</evidence>
<gene>
    <name evidence="3" type="ORF">F7D20_01750</name>
</gene>
<dbReference type="HAMAP" id="MF_00048">
    <property type="entry name" value="UPF0102"/>
    <property type="match status" value="1"/>
</dbReference>
<dbReference type="CDD" id="cd20736">
    <property type="entry name" value="PoNe_Nuclease"/>
    <property type="match status" value="1"/>
</dbReference>
<keyword evidence="4" id="KW-1185">Reference proteome</keyword>
<comment type="similarity">
    <text evidence="1 2">Belongs to the UPF0102 family.</text>
</comment>
<dbReference type="InterPro" id="IPR011856">
    <property type="entry name" value="tRNA_endonuc-like_dom_sf"/>
</dbReference>
<proteinExistence type="inferred from homology"/>
<accession>A0A6A7W8P5</accession>
<dbReference type="RefSeq" id="WP_158462565.1">
    <property type="nucleotide sequence ID" value="NZ_VZAD01000018.1"/>
</dbReference>
<dbReference type="PANTHER" id="PTHR34039">
    <property type="entry name" value="UPF0102 PROTEIN YRAN"/>
    <property type="match status" value="1"/>
</dbReference>
<dbReference type="Pfam" id="PF02021">
    <property type="entry name" value="UPF0102"/>
    <property type="match status" value="1"/>
</dbReference>
<comment type="caution">
    <text evidence="3">The sequence shown here is derived from an EMBL/GenBank/DDBJ whole genome shotgun (WGS) entry which is preliminary data.</text>
</comment>